<keyword evidence="4" id="KW-0804">Transcription</keyword>
<keyword evidence="8" id="KW-1185">Reference proteome</keyword>
<feature type="compositionally biased region" description="Polar residues" evidence="6">
    <location>
        <begin position="23"/>
        <end position="52"/>
    </location>
</feature>
<protein>
    <recommendedName>
        <fullName evidence="9">SWI/SNF chromatin-remodeling complex subunit snf5</fullName>
    </recommendedName>
</protein>
<dbReference type="STRING" id="331657.A0A4U0WN82"/>
<evidence type="ECO:0008006" key="9">
    <source>
        <dbReference type="Google" id="ProtNLM"/>
    </source>
</evidence>
<dbReference type="OrthoDB" id="515064at2759"/>
<feature type="region of interest" description="Disordered" evidence="6">
    <location>
        <begin position="634"/>
        <end position="712"/>
    </location>
</feature>
<feature type="compositionally biased region" description="Polar residues" evidence="6">
    <location>
        <begin position="87"/>
        <end position="97"/>
    </location>
</feature>
<feature type="compositionally biased region" description="Low complexity" evidence="6">
    <location>
        <begin position="118"/>
        <end position="127"/>
    </location>
</feature>
<evidence type="ECO:0000256" key="3">
    <source>
        <dbReference type="ARBA" id="ARBA00023015"/>
    </source>
</evidence>
<dbReference type="Pfam" id="PF04855">
    <property type="entry name" value="SNF5"/>
    <property type="match status" value="1"/>
</dbReference>
<keyword evidence="3" id="KW-0805">Transcription regulation</keyword>
<dbReference type="GO" id="GO:0006338">
    <property type="term" value="P:chromatin remodeling"/>
    <property type="evidence" value="ECO:0007669"/>
    <property type="project" value="InterPro"/>
</dbReference>
<feature type="compositionally biased region" description="Polar residues" evidence="6">
    <location>
        <begin position="1"/>
        <end position="14"/>
    </location>
</feature>
<evidence type="ECO:0000256" key="6">
    <source>
        <dbReference type="SAM" id="MobiDB-lite"/>
    </source>
</evidence>
<feature type="region of interest" description="Disordered" evidence="6">
    <location>
        <begin position="1"/>
        <end position="133"/>
    </location>
</feature>
<comment type="similarity">
    <text evidence="2">Belongs to the SNF5 family.</text>
</comment>
<comment type="subcellular location">
    <subcellularLocation>
        <location evidence="1">Nucleus</location>
    </subcellularLocation>
</comment>
<keyword evidence="5" id="KW-0539">Nucleus</keyword>
<dbReference type="EMBL" id="NAJN01001335">
    <property type="protein sequence ID" value="TKA63913.1"/>
    <property type="molecule type" value="Genomic_DNA"/>
</dbReference>
<gene>
    <name evidence="7" type="ORF">B0A49_08065</name>
</gene>
<evidence type="ECO:0000313" key="8">
    <source>
        <dbReference type="Proteomes" id="UP000308768"/>
    </source>
</evidence>
<feature type="compositionally biased region" description="Acidic residues" evidence="6">
    <location>
        <begin position="530"/>
        <end position="542"/>
    </location>
</feature>
<feature type="compositionally biased region" description="Basic and acidic residues" evidence="6">
    <location>
        <begin position="60"/>
        <end position="70"/>
    </location>
</feature>
<dbReference type="PANTHER" id="PTHR10019">
    <property type="entry name" value="SNF5"/>
    <property type="match status" value="1"/>
</dbReference>
<feature type="region of interest" description="Disordered" evidence="6">
    <location>
        <begin position="460"/>
        <end position="483"/>
    </location>
</feature>
<dbReference type="InterPro" id="IPR006939">
    <property type="entry name" value="SNF5"/>
</dbReference>
<evidence type="ECO:0000256" key="2">
    <source>
        <dbReference type="ARBA" id="ARBA00010239"/>
    </source>
</evidence>
<accession>A0A4U0WN82</accession>
<evidence type="ECO:0000256" key="5">
    <source>
        <dbReference type="ARBA" id="ARBA00023242"/>
    </source>
</evidence>
<dbReference type="Proteomes" id="UP000308768">
    <property type="component" value="Unassembled WGS sequence"/>
</dbReference>
<sequence>MPSPIAPSSLNLPNQPYEPPLPNAQSAQVPHNGPPAQSGTQDTGVQGDNQVSREPGTNAEAKDAIREGKQKAKAVMAASGVNISAVPGQTSAPNTPSRIAERANGAAQSRKRSRSGSRRPSQPASSSDATKLSPAAQQERLLKQYVARDQVHGAAMNDQENNSRWLMEAKVEKVKHYKDEVRALRQTNPGAVYGYGYAGYGNGRTDDKPRLVFPAQRKRMGGRRTKELHVSRKDMAQQADQLEELVPVRLDIEFEKIKLRDTFTWNLHDRVVPSELFAENLVEDFRLPPESNHQLVRQVHQEIQEQIQDFYPHVFIDEEALDPHLPYHAYKNDEMRILIKLNITIGQITLVDQFEWDVNNPLNSPDEFARSMARDLSLSGEFTTAIAHDIREQTQLFTRSLYITGHPFDGRPVEDPDLREGFLPSPLPSVFRPVQSAKDYTPYLYELNEADMEKTELSMLREQRRQKRSVNRRGGPALPDLKDRQRTVRSLVVSSVLPGAAESVEGSRIYKYTRAATGRGRRSGARGDGGDDSDESESEDSGPDSPQIISQLLQQGTARTRGMRGAATAAQAAMRLNLGRSATPETSSLHHHETRTSARRVGGGFDTREESVLEPTSLIVKLRIAPKKYRQWMQNRKARRSGEYQQPGYASTPLMASQTFTRQPTSTPARGSMPPPPTTPGMPPRTLSGLRGRSTDAATPQPLPSGVGGQQQRYNYSIDGRVDSTYPQPSEPPPPPPQWLNQAIAILHERYPHDNFEAMMRHSAVDRNTQQPVRMDTLQAGQAPPPHVKWQYLPRIRCNDCPGKLYTAVPSSAVEGFEIHLKNRHHKERVGILQQRAFGFWG</sequence>
<feature type="compositionally biased region" description="Pro residues" evidence="6">
    <location>
        <begin position="673"/>
        <end position="683"/>
    </location>
</feature>
<dbReference type="GO" id="GO:0000228">
    <property type="term" value="C:nuclear chromosome"/>
    <property type="evidence" value="ECO:0007669"/>
    <property type="project" value="InterPro"/>
</dbReference>
<feature type="compositionally biased region" description="Polar residues" evidence="6">
    <location>
        <begin position="654"/>
        <end position="665"/>
    </location>
</feature>
<evidence type="ECO:0000313" key="7">
    <source>
        <dbReference type="EMBL" id="TKA63913.1"/>
    </source>
</evidence>
<dbReference type="AlphaFoldDB" id="A0A4U0WN82"/>
<reference evidence="7 8" key="1">
    <citation type="submission" date="2017-03" db="EMBL/GenBank/DDBJ databases">
        <title>Genomes of endolithic fungi from Antarctica.</title>
        <authorList>
            <person name="Coleine C."/>
            <person name="Masonjones S."/>
            <person name="Stajich J.E."/>
        </authorList>
    </citation>
    <scope>NUCLEOTIDE SEQUENCE [LARGE SCALE GENOMIC DNA]</scope>
    <source>
        <strain evidence="7 8">CCFEE 5187</strain>
    </source>
</reference>
<feature type="region of interest" description="Disordered" evidence="6">
    <location>
        <begin position="581"/>
        <end position="603"/>
    </location>
</feature>
<proteinExistence type="inferred from homology"/>
<evidence type="ECO:0000256" key="1">
    <source>
        <dbReference type="ARBA" id="ARBA00004123"/>
    </source>
</evidence>
<comment type="caution">
    <text evidence="7">The sequence shown here is derived from an EMBL/GenBank/DDBJ whole genome shotgun (WGS) entry which is preliminary data.</text>
</comment>
<feature type="region of interest" description="Disordered" evidence="6">
    <location>
        <begin position="516"/>
        <end position="547"/>
    </location>
</feature>
<name>A0A4U0WN82_9PEZI</name>
<evidence type="ECO:0000256" key="4">
    <source>
        <dbReference type="ARBA" id="ARBA00023163"/>
    </source>
</evidence>
<organism evidence="7 8">
    <name type="scientific">Cryomyces minteri</name>
    <dbReference type="NCBI Taxonomy" id="331657"/>
    <lineage>
        <taxon>Eukaryota</taxon>
        <taxon>Fungi</taxon>
        <taxon>Dikarya</taxon>
        <taxon>Ascomycota</taxon>
        <taxon>Pezizomycotina</taxon>
        <taxon>Dothideomycetes</taxon>
        <taxon>Dothideomycetes incertae sedis</taxon>
        <taxon>Cryomyces</taxon>
    </lineage>
</organism>